<gene>
    <name evidence="10" type="ORF">P9H32_01965</name>
</gene>
<evidence type="ECO:0000256" key="8">
    <source>
        <dbReference type="ARBA" id="ARBA00023204"/>
    </source>
</evidence>
<dbReference type="InterPro" id="IPR005135">
    <property type="entry name" value="Endo/exonuclease/phosphatase"/>
</dbReference>
<evidence type="ECO:0000256" key="3">
    <source>
        <dbReference type="ARBA" id="ARBA00022722"/>
    </source>
</evidence>
<dbReference type="Gene3D" id="3.60.10.10">
    <property type="entry name" value="Endonuclease/exonuclease/phosphatase"/>
    <property type="match status" value="1"/>
</dbReference>
<sequence length="266" mass="30579">MTYNLRNFTLLDRDGDGRADDPKPDSECRAVARIISEANPDILAVQEIGNETYLHALQAWLKTQGVQYEYVELLQRGRYDNNLAVLSRYPIMDSTHHTNEWYSIGKARLPVARGFLETQIQISETYSFHLLNAHLKSKIYNRLGQTEMRRNEARLLNKVVRRILDKDPDCKLLVTGDMNDNPNSAAIREVTGKSRKNLFDLRPQEPGGDAWTYYDSSAELHTRFDYFFANAVMLNDVVPEKSTVIRHPLTYAASDHRPVLTTFKTD</sequence>
<organism evidence="10 11">
    <name type="scientific">Pontiella agarivorans</name>
    <dbReference type="NCBI Taxonomy" id="3038953"/>
    <lineage>
        <taxon>Bacteria</taxon>
        <taxon>Pseudomonadati</taxon>
        <taxon>Kiritimatiellota</taxon>
        <taxon>Kiritimatiellia</taxon>
        <taxon>Kiritimatiellales</taxon>
        <taxon>Pontiellaceae</taxon>
        <taxon>Pontiella</taxon>
    </lineage>
</organism>
<dbReference type="SUPFAM" id="SSF56219">
    <property type="entry name" value="DNase I-like"/>
    <property type="match status" value="1"/>
</dbReference>
<keyword evidence="4" id="KW-0479">Metal-binding</keyword>
<evidence type="ECO:0000313" key="10">
    <source>
        <dbReference type="EMBL" id="MDZ8117379.1"/>
    </source>
</evidence>
<feature type="domain" description="Endonuclease/exonuclease/phosphatase" evidence="9">
    <location>
        <begin position="1"/>
        <end position="256"/>
    </location>
</feature>
<evidence type="ECO:0000313" key="11">
    <source>
        <dbReference type="Proteomes" id="UP001290861"/>
    </source>
</evidence>
<dbReference type="InterPro" id="IPR036691">
    <property type="entry name" value="Endo/exonu/phosph_ase_sf"/>
</dbReference>
<keyword evidence="10" id="KW-0255">Endonuclease</keyword>
<evidence type="ECO:0000256" key="7">
    <source>
        <dbReference type="ARBA" id="ARBA00022842"/>
    </source>
</evidence>
<comment type="caution">
    <text evidence="10">The sequence shown here is derived from an EMBL/GenBank/DDBJ whole genome shotgun (WGS) entry which is preliminary data.</text>
</comment>
<keyword evidence="6" id="KW-0378">Hydrolase</keyword>
<evidence type="ECO:0000256" key="4">
    <source>
        <dbReference type="ARBA" id="ARBA00022723"/>
    </source>
</evidence>
<dbReference type="PANTHER" id="PTHR15822:SF4">
    <property type="entry name" value="TYROSYL-DNA PHOSPHODIESTERASE 2"/>
    <property type="match status" value="1"/>
</dbReference>
<keyword evidence="5" id="KW-0227">DNA damage</keyword>
<keyword evidence="8" id="KW-0234">DNA repair</keyword>
<dbReference type="EMBL" id="JARVCO010000002">
    <property type="protein sequence ID" value="MDZ8117379.1"/>
    <property type="molecule type" value="Genomic_DNA"/>
</dbReference>
<evidence type="ECO:0000259" key="9">
    <source>
        <dbReference type="Pfam" id="PF03372"/>
    </source>
</evidence>
<dbReference type="InterPro" id="IPR051547">
    <property type="entry name" value="TDP2-like"/>
</dbReference>
<reference evidence="10 11" key="1">
    <citation type="journal article" date="2024" name="Appl. Environ. Microbiol.">
        <title>Pontiella agarivorans sp. nov., a novel marine anaerobic bacterium capable of degrading macroalgal polysaccharides and fixing nitrogen.</title>
        <authorList>
            <person name="Liu N."/>
            <person name="Kivenson V."/>
            <person name="Peng X."/>
            <person name="Cui Z."/>
            <person name="Lankiewicz T.S."/>
            <person name="Gosselin K.M."/>
            <person name="English C.J."/>
            <person name="Blair E.M."/>
            <person name="O'Malley M.A."/>
            <person name="Valentine D.L."/>
        </authorList>
    </citation>
    <scope>NUCLEOTIDE SEQUENCE [LARGE SCALE GENOMIC DNA]</scope>
    <source>
        <strain evidence="10 11">NLcol2</strain>
    </source>
</reference>
<evidence type="ECO:0000256" key="6">
    <source>
        <dbReference type="ARBA" id="ARBA00022801"/>
    </source>
</evidence>
<evidence type="ECO:0000256" key="2">
    <source>
        <dbReference type="ARBA" id="ARBA00001946"/>
    </source>
</evidence>
<comment type="cofactor">
    <cofactor evidence="1">
        <name>Mn(2+)</name>
        <dbReference type="ChEBI" id="CHEBI:29035"/>
    </cofactor>
</comment>
<dbReference type="PANTHER" id="PTHR15822">
    <property type="entry name" value="TRAF AND TNF RECEPTOR-ASSOCIATED PROTEIN"/>
    <property type="match status" value="1"/>
</dbReference>
<name>A0ABU5MT39_9BACT</name>
<keyword evidence="11" id="KW-1185">Reference proteome</keyword>
<comment type="cofactor">
    <cofactor evidence="2">
        <name>Mg(2+)</name>
        <dbReference type="ChEBI" id="CHEBI:18420"/>
    </cofactor>
</comment>
<dbReference type="Proteomes" id="UP001290861">
    <property type="component" value="Unassembled WGS sequence"/>
</dbReference>
<keyword evidence="7" id="KW-0460">Magnesium</keyword>
<dbReference type="Pfam" id="PF03372">
    <property type="entry name" value="Exo_endo_phos"/>
    <property type="match status" value="1"/>
</dbReference>
<dbReference type="GO" id="GO:0004519">
    <property type="term" value="F:endonuclease activity"/>
    <property type="evidence" value="ECO:0007669"/>
    <property type="project" value="UniProtKB-KW"/>
</dbReference>
<protein>
    <submittedName>
        <fullName evidence="10">Endonuclease/exonuclease/phosphatase family protein</fullName>
    </submittedName>
</protein>
<keyword evidence="3" id="KW-0540">Nuclease</keyword>
<proteinExistence type="predicted"/>
<evidence type="ECO:0000256" key="5">
    <source>
        <dbReference type="ARBA" id="ARBA00022763"/>
    </source>
</evidence>
<accession>A0ABU5MT39</accession>
<evidence type="ECO:0000256" key="1">
    <source>
        <dbReference type="ARBA" id="ARBA00001936"/>
    </source>
</evidence>